<dbReference type="Gene3D" id="3.30.200.20">
    <property type="entry name" value="Phosphorylase Kinase, domain 1"/>
    <property type="match status" value="1"/>
</dbReference>
<dbReference type="PROSITE" id="PS50011">
    <property type="entry name" value="PROTEIN_KINASE_DOM"/>
    <property type="match status" value="1"/>
</dbReference>
<sequence>MFTDADRPAAPREQTGRQLALAPSHQRPCWADRTQRADPTVFTCSDRGRGGNLVRSAQPQQIKENVCSPEAQSRAVKTPGHRDRLGPDDPRRHGSRHAVVLTDAGLYKARPPPALTQTRARPLSLSSPPDLAPLSSLAMHMEAPPPPPPMDVSHDPSSHFPFSPLSSSDAALSPHFPPALADAAGAGALDLSFTSTASASTASSFATATTFSARSSLSLPSFSSSTSLSPRPHSSAASPHWAHLAAARAATTDGVLRLAHLHLVRELGHGHLARVFLCRLKSSPPSSPLFALKVVDLRDDDPSRVSHVLAESRVLSSLDHPFVPTLYARLDAGRYACFLMDYCSGGDLHAVLRRRPGGRLPVAAARFYAAEVLLALEYLHALGFVYRDLKPENILLRGDGHVVLSDFDLALPASVEPAVRRRLVRKQSRRRKSILLPSCFSGSNNGGDVEEEERFEFVAEPTTASSKDCVGTHEYLAPELVSGSGHGNGVDWWAFGVFLYELVYGRTPFKGHTKEVTLKNILSKQVTYPQLDGETDAAQLRDLVGRLLERDPRRRMGASRGAAEIKRHPFFSGVDWALIRCVAPPVVPDKEAAAASPVAMGVDGRKAAKLGSWSSMGSNCSSKKRKSSSFNGRRRSNCDERQGVFRKLMSWNHESRTNKAKATTMNRVK</sequence>
<evidence type="ECO:0000313" key="12">
    <source>
        <dbReference type="EMBL" id="KAF8718886.1"/>
    </source>
</evidence>
<evidence type="ECO:0000256" key="10">
    <source>
        <dbReference type="SAM" id="MobiDB-lite"/>
    </source>
</evidence>
<keyword evidence="13" id="KW-1185">Reference proteome</keyword>
<evidence type="ECO:0000256" key="5">
    <source>
        <dbReference type="ARBA" id="ARBA00022741"/>
    </source>
</evidence>
<dbReference type="Pfam" id="PF00069">
    <property type="entry name" value="Pkinase"/>
    <property type="match status" value="2"/>
</dbReference>
<dbReference type="FunFam" id="1.10.510.10:FF:000312">
    <property type="entry name" value="Serine/threonine-protein kinase OXI1"/>
    <property type="match status" value="1"/>
</dbReference>
<feature type="compositionally biased region" description="Low complexity" evidence="10">
    <location>
        <begin position="122"/>
        <end position="138"/>
    </location>
</feature>
<dbReference type="InterPro" id="IPR000719">
    <property type="entry name" value="Prot_kinase_dom"/>
</dbReference>
<proteinExistence type="inferred from homology"/>
<feature type="compositionally biased region" description="Basic residues" evidence="10">
    <location>
        <begin position="622"/>
        <end position="635"/>
    </location>
</feature>
<dbReference type="PROSITE" id="PS00108">
    <property type="entry name" value="PROTEIN_KINASE_ST"/>
    <property type="match status" value="1"/>
</dbReference>
<keyword evidence="6" id="KW-0418">Kinase</keyword>
<feature type="compositionally biased region" description="Basic and acidic residues" evidence="10">
    <location>
        <begin position="1"/>
        <end position="10"/>
    </location>
</feature>
<dbReference type="CDD" id="cd05574">
    <property type="entry name" value="STKc_phototropin_like"/>
    <property type="match status" value="1"/>
</dbReference>
<comment type="catalytic activity">
    <reaction evidence="9">
        <text>L-seryl-[protein] + ATP = O-phospho-L-seryl-[protein] + ADP + H(+)</text>
        <dbReference type="Rhea" id="RHEA:17989"/>
        <dbReference type="Rhea" id="RHEA-COMP:9863"/>
        <dbReference type="Rhea" id="RHEA-COMP:11604"/>
        <dbReference type="ChEBI" id="CHEBI:15378"/>
        <dbReference type="ChEBI" id="CHEBI:29999"/>
        <dbReference type="ChEBI" id="CHEBI:30616"/>
        <dbReference type="ChEBI" id="CHEBI:83421"/>
        <dbReference type="ChEBI" id="CHEBI:456216"/>
        <dbReference type="EC" id="2.7.11.1"/>
    </reaction>
</comment>
<feature type="domain" description="Protein kinase" evidence="11">
    <location>
        <begin position="261"/>
        <end position="571"/>
    </location>
</feature>
<reference evidence="12" key="1">
    <citation type="submission" date="2020-07" db="EMBL/GenBank/DDBJ databases">
        <title>Genome sequence and genetic diversity analysis of an under-domesticated orphan crop, white fonio (Digitaria exilis).</title>
        <authorList>
            <person name="Bennetzen J.L."/>
            <person name="Chen S."/>
            <person name="Ma X."/>
            <person name="Wang X."/>
            <person name="Yssel A.E.J."/>
            <person name="Chaluvadi S.R."/>
            <person name="Johnson M."/>
            <person name="Gangashetty P."/>
            <person name="Hamidou F."/>
            <person name="Sanogo M.D."/>
            <person name="Zwaenepoel A."/>
            <person name="Wallace J."/>
            <person name="Van De Peer Y."/>
            <person name="Van Deynze A."/>
        </authorList>
    </citation>
    <scope>NUCLEOTIDE SEQUENCE</scope>
    <source>
        <tissue evidence="12">Leaves</tissue>
    </source>
</reference>
<dbReference type="AlphaFoldDB" id="A0A835C653"/>
<dbReference type="InterPro" id="IPR011009">
    <property type="entry name" value="Kinase-like_dom_sf"/>
</dbReference>
<organism evidence="12 13">
    <name type="scientific">Digitaria exilis</name>
    <dbReference type="NCBI Taxonomy" id="1010633"/>
    <lineage>
        <taxon>Eukaryota</taxon>
        <taxon>Viridiplantae</taxon>
        <taxon>Streptophyta</taxon>
        <taxon>Embryophyta</taxon>
        <taxon>Tracheophyta</taxon>
        <taxon>Spermatophyta</taxon>
        <taxon>Magnoliopsida</taxon>
        <taxon>Liliopsida</taxon>
        <taxon>Poales</taxon>
        <taxon>Poaceae</taxon>
        <taxon>PACMAD clade</taxon>
        <taxon>Panicoideae</taxon>
        <taxon>Panicodae</taxon>
        <taxon>Paniceae</taxon>
        <taxon>Anthephorinae</taxon>
        <taxon>Digitaria</taxon>
    </lineage>
</organism>
<dbReference type="PANTHER" id="PTHR45637">
    <property type="entry name" value="FLIPPASE KINASE 1-RELATED"/>
    <property type="match status" value="1"/>
</dbReference>
<evidence type="ECO:0000256" key="3">
    <source>
        <dbReference type="ARBA" id="ARBA00022527"/>
    </source>
</evidence>
<evidence type="ECO:0000256" key="2">
    <source>
        <dbReference type="ARBA" id="ARBA00012513"/>
    </source>
</evidence>
<dbReference type="Proteomes" id="UP000636709">
    <property type="component" value="Unassembled WGS sequence"/>
</dbReference>
<accession>A0A835C653</accession>
<dbReference type="InterPro" id="IPR008271">
    <property type="entry name" value="Ser/Thr_kinase_AS"/>
</dbReference>
<feature type="region of interest" description="Disordered" evidence="10">
    <location>
        <begin position="1"/>
        <end position="167"/>
    </location>
</feature>
<dbReference type="FunFam" id="3.30.200.20:FF:000438">
    <property type="entry name" value="Serine/threonine-protein kinase WAG2"/>
    <property type="match status" value="1"/>
</dbReference>
<keyword evidence="4" id="KW-0808">Transferase</keyword>
<keyword evidence="7" id="KW-0067">ATP-binding</keyword>
<evidence type="ECO:0000313" key="13">
    <source>
        <dbReference type="Proteomes" id="UP000636709"/>
    </source>
</evidence>
<evidence type="ECO:0000256" key="8">
    <source>
        <dbReference type="ARBA" id="ARBA00047899"/>
    </source>
</evidence>
<dbReference type="OrthoDB" id="432483at2759"/>
<comment type="caution">
    <text evidence="12">The sequence shown here is derived from an EMBL/GenBank/DDBJ whole genome shotgun (WGS) entry which is preliminary data.</text>
</comment>
<evidence type="ECO:0000256" key="4">
    <source>
        <dbReference type="ARBA" id="ARBA00022679"/>
    </source>
</evidence>
<protein>
    <recommendedName>
        <fullName evidence="2">non-specific serine/threonine protein kinase</fullName>
        <ecNumber evidence="2">2.7.11.1</ecNumber>
    </recommendedName>
</protein>
<keyword evidence="5" id="KW-0547">Nucleotide-binding</keyword>
<name>A0A835C653_9POAL</name>
<dbReference type="SMART" id="SM00220">
    <property type="entry name" value="S_TKc"/>
    <property type="match status" value="1"/>
</dbReference>
<comment type="similarity">
    <text evidence="1">Belongs to the protein kinase superfamily. AGC Ser/Thr protein kinase family.</text>
</comment>
<dbReference type="GO" id="GO:0004674">
    <property type="term" value="F:protein serine/threonine kinase activity"/>
    <property type="evidence" value="ECO:0007669"/>
    <property type="project" value="UniProtKB-KW"/>
</dbReference>
<dbReference type="SUPFAM" id="SSF56112">
    <property type="entry name" value="Protein kinase-like (PK-like)"/>
    <property type="match status" value="1"/>
</dbReference>
<feature type="compositionally biased region" description="Basic and acidic residues" evidence="10">
    <location>
        <begin position="80"/>
        <end position="92"/>
    </location>
</feature>
<comment type="catalytic activity">
    <reaction evidence="8">
        <text>L-threonyl-[protein] + ATP = O-phospho-L-threonyl-[protein] + ADP + H(+)</text>
        <dbReference type="Rhea" id="RHEA:46608"/>
        <dbReference type="Rhea" id="RHEA-COMP:11060"/>
        <dbReference type="Rhea" id="RHEA-COMP:11605"/>
        <dbReference type="ChEBI" id="CHEBI:15378"/>
        <dbReference type="ChEBI" id="CHEBI:30013"/>
        <dbReference type="ChEBI" id="CHEBI:30616"/>
        <dbReference type="ChEBI" id="CHEBI:61977"/>
        <dbReference type="ChEBI" id="CHEBI:456216"/>
        <dbReference type="EC" id="2.7.11.1"/>
    </reaction>
</comment>
<evidence type="ECO:0000256" key="6">
    <source>
        <dbReference type="ARBA" id="ARBA00022777"/>
    </source>
</evidence>
<feature type="region of interest" description="Disordered" evidence="10">
    <location>
        <begin position="613"/>
        <end position="642"/>
    </location>
</feature>
<dbReference type="EMBL" id="JACEFO010001706">
    <property type="protein sequence ID" value="KAF8718886.1"/>
    <property type="molecule type" value="Genomic_DNA"/>
</dbReference>
<evidence type="ECO:0000259" key="11">
    <source>
        <dbReference type="PROSITE" id="PS50011"/>
    </source>
</evidence>
<evidence type="ECO:0000256" key="9">
    <source>
        <dbReference type="ARBA" id="ARBA00048679"/>
    </source>
</evidence>
<feature type="compositionally biased region" description="Low complexity" evidence="10">
    <location>
        <begin position="158"/>
        <end position="167"/>
    </location>
</feature>
<keyword evidence="3" id="KW-0723">Serine/threonine-protein kinase</keyword>
<dbReference type="EC" id="2.7.11.1" evidence="2"/>
<dbReference type="GO" id="GO:0005524">
    <property type="term" value="F:ATP binding"/>
    <property type="evidence" value="ECO:0007669"/>
    <property type="project" value="UniProtKB-KW"/>
</dbReference>
<dbReference type="FunFam" id="1.10.510.10:FF:000710">
    <property type="entry name" value="Serine/threonine-protein kinase WAG1-like"/>
    <property type="match status" value="1"/>
</dbReference>
<evidence type="ECO:0000256" key="7">
    <source>
        <dbReference type="ARBA" id="ARBA00022840"/>
    </source>
</evidence>
<gene>
    <name evidence="12" type="ORF">HU200_025199</name>
</gene>
<evidence type="ECO:0000256" key="1">
    <source>
        <dbReference type="ARBA" id="ARBA00009903"/>
    </source>
</evidence>
<dbReference type="Gene3D" id="1.10.510.10">
    <property type="entry name" value="Transferase(Phosphotransferase) domain 1"/>
    <property type="match status" value="2"/>
</dbReference>